<evidence type="ECO:0008006" key="3">
    <source>
        <dbReference type="Google" id="ProtNLM"/>
    </source>
</evidence>
<name>A0A506U7P2_9HYPH</name>
<sequence length="107" mass="11795">MLSENEVLQRLDRLTVERLSICITRSWVRPQPGALGPTFDETDVARLALIVELTEDMEVNDEAVPLILGLLDEVSTLRGHVRTLDAAVLAEGPETCSAILQRIRMAG</sequence>
<reference evidence="1 2" key="1">
    <citation type="submission" date="2019-06" db="EMBL/GenBank/DDBJ databases">
        <authorList>
            <person name="Li M."/>
        </authorList>
    </citation>
    <scope>NUCLEOTIDE SEQUENCE [LARGE SCALE GENOMIC DNA]</scope>
    <source>
        <strain evidence="1 2">BGMRC2036</strain>
    </source>
</reference>
<dbReference type="AlphaFoldDB" id="A0A506U7P2"/>
<evidence type="ECO:0000313" key="1">
    <source>
        <dbReference type="EMBL" id="TPW28629.1"/>
    </source>
</evidence>
<dbReference type="Pfam" id="PF13591">
    <property type="entry name" value="MerR_2"/>
    <property type="match status" value="1"/>
</dbReference>
<keyword evidence="2" id="KW-1185">Reference proteome</keyword>
<gene>
    <name evidence="1" type="ORF">FJU08_16855</name>
</gene>
<dbReference type="OrthoDB" id="9800876at2"/>
<accession>A0A506U7P2</accession>
<organism evidence="1 2">
    <name type="scientific">Martelella alba</name>
    <dbReference type="NCBI Taxonomy" id="2590451"/>
    <lineage>
        <taxon>Bacteria</taxon>
        <taxon>Pseudomonadati</taxon>
        <taxon>Pseudomonadota</taxon>
        <taxon>Alphaproteobacteria</taxon>
        <taxon>Hyphomicrobiales</taxon>
        <taxon>Aurantimonadaceae</taxon>
        <taxon>Martelella</taxon>
    </lineage>
</organism>
<protein>
    <recommendedName>
        <fullName evidence="3">Chaperone modulatory protein CbpM</fullName>
    </recommendedName>
</protein>
<evidence type="ECO:0000313" key="2">
    <source>
        <dbReference type="Proteomes" id="UP000318801"/>
    </source>
</evidence>
<dbReference type="Gene3D" id="1.10.1660.10">
    <property type="match status" value="1"/>
</dbReference>
<comment type="caution">
    <text evidence="1">The sequence shown here is derived from an EMBL/GenBank/DDBJ whole genome shotgun (WGS) entry which is preliminary data.</text>
</comment>
<dbReference type="EMBL" id="VHLG01000012">
    <property type="protein sequence ID" value="TPW28629.1"/>
    <property type="molecule type" value="Genomic_DNA"/>
</dbReference>
<proteinExistence type="predicted"/>
<dbReference type="Proteomes" id="UP000318801">
    <property type="component" value="Unassembled WGS sequence"/>
</dbReference>